<dbReference type="Gene3D" id="3.40.225.10">
    <property type="entry name" value="Class II aldolase/adducin N-terminal domain"/>
    <property type="match status" value="1"/>
</dbReference>
<dbReference type="GO" id="GO:0016832">
    <property type="term" value="F:aldehyde-lyase activity"/>
    <property type="evidence" value="ECO:0007669"/>
    <property type="project" value="TreeGrafter"/>
</dbReference>
<dbReference type="InterPro" id="IPR050197">
    <property type="entry name" value="Aldolase_class_II_sugar_metab"/>
</dbReference>
<dbReference type="eggNOG" id="COG1720">
    <property type="taxonomic scope" value="Bacteria"/>
</dbReference>
<dbReference type="RefSeq" id="WP_008870601.1">
    <property type="nucleotide sequence ID" value="NZ_ACJN02000003.1"/>
</dbReference>
<sequence length="338" mass="37003">MHFKSIGLARTNYLDPEDCPRQGRGDMPACTIELDPEYAPGLHRLRQGQEVVVLTWMHLARRDVYRLRPRNDPARPLHGVFCTRSPHRPNPIGLHQVKILKIHDCRIVVHPLEVVDKTPVVDIKPVLGERSPESGVEQYFSPEDIQSLVLAGRRGWERGLFSGCNGNLSLRRGGLVLITRSGCPKSCLETVDLSVMDLESGSTLAGGPASIESGMHLQIYKRQEKAGAVAHTHPLSLLALSRAGEGVLFKKKDLFEARAALKGLGRVEAMDPGSRDLARAVGDKAREYDSIFMDGHGLTCLAGDIAGAMNRSEELESLAGLEVTTRLLESQALSLQSS</sequence>
<dbReference type="PROSITE" id="PS51668">
    <property type="entry name" value="TSAA_2"/>
    <property type="match status" value="1"/>
</dbReference>
<dbReference type="InterPro" id="IPR036414">
    <property type="entry name" value="YaeB_N_sf"/>
</dbReference>
<dbReference type="CDD" id="cd09281">
    <property type="entry name" value="UPF0066"/>
    <property type="match status" value="1"/>
</dbReference>
<dbReference type="Proteomes" id="UP000005496">
    <property type="component" value="Unassembled WGS sequence"/>
</dbReference>
<evidence type="ECO:0000256" key="1">
    <source>
        <dbReference type="ARBA" id="ARBA00022691"/>
    </source>
</evidence>
<keyword evidence="1" id="KW-0949">S-adenosyl-L-methionine</keyword>
<dbReference type="InterPro" id="IPR001303">
    <property type="entry name" value="Aldolase_II/adducin_N"/>
</dbReference>
<dbReference type="GO" id="GO:0019323">
    <property type="term" value="P:pentose catabolic process"/>
    <property type="evidence" value="ECO:0007669"/>
    <property type="project" value="TreeGrafter"/>
</dbReference>
<feature type="domain" description="TsaA-like" evidence="5">
    <location>
        <begin position="3"/>
        <end position="135"/>
    </location>
</feature>
<evidence type="ECO:0000256" key="2">
    <source>
        <dbReference type="ARBA" id="ARBA00022723"/>
    </source>
</evidence>
<dbReference type="InterPro" id="IPR036413">
    <property type="entry name" value="YaeB-like_sf"/>
</dbReference>
<dbReference type="PANTHER" id="PTHR22789">
    <property type="entry name" value="FUCULOSE PHOSPHATE ALDOLASE"/>
    <property type="match status" value="1"/>
</dbReference>
<organism evidence="6 7">
    <name type="scientific">Desulfonatronospira thiodismutans ASO3-1</name>
    <dbReference type="NCBI Taxonomy" id="555779"/>
    <lineage>
        <taxon>Bacteria</taxon>
        <taxon>Pseudomonadati</taxon>
        <taxon>Thermodesulfobacteriota</taxon>
        <taxon>Desulfovibrionia</taxon>
        <taxon>Desulfovibrionales</taxon>
        <taxon>Desulfonatronovibrionaceae</taxon>
        <taxon>Desulfonatronospira</taxon>
    </lineage>
</organism>
<dbReference type="OrthoDB" id="9804309at2"/>
<dbReference type="InterPro" id="IPR036409">
    <property type="entry name" value="Aldolase_II/adducin_N_sf"/>
</dbReference>
<dbReference type="Pfam" id="PF00596">
    <property type="entry name" value="Aldolase_II"/>
    <property type="match status" value="1"/>
</dbReference>
<evidence type="ECO:0000313" key="7">
    <source>
        <dbReference type="Proteomes" id="UP000005496"/>
    </source>
</evidence>
<dbReference type="GO" id="GO:0046872">
    <property type="term" value="F:metal ion binding"/>
    <property type="evidence" value="ECO:0007669"/>
    <property type="project" value="UniProtKB-KW"/>
</dbReference>
<evidence type="ECO:0000313" key="6">
    <source>
        <dbReference type="EMBL" id="EFI33243.1"/>
    </source>
</evidence>
<comment type="similarity">
    <text evidence="4">Belongs to the tRNA methyltransferase O family.</text>
</comment>
<proteinExistence type="inferred from homology"/>
<dbReference type="SMART" id="SM01007">
    <property type="entry name" value="Aldolase_II"/>
    <property type="match status" value="1"/>
</dbReference>
<comment type="caution">
    <text evidence="6">The sequence shown here is derived from an EMBL/GenBank/DDBJ whole genome shotgun (WGS) entry which is preliminary data.</text>
</comment>
<name>D6SRC7_9BACT</name>
<dbReference type="PANTHER" id="PTHR22789:SF0">
    <property type="entry name" value="3-OXO-TETRONATE 4-PHOSPHATE DECARBOXYLASE-RELATED"/>
    <property type="match status" value="1"/>
</dbReference>
<evidence type="ECO:0000256" key="3">
    <source>
        <dbReference type="ARBA" id="ARBA00023239"/>
    </source>
</evidence>
<dbReference type="SUPFAM" id="SSF53639">
    <property type="entry name" value="AraD/HMP-PK domain-like"/>
    <property type="match status" value="1"/>
</dbReference>
<evidence type="ECO:0000256" key="4">
    <source>
        <dbReference type="ARBA" id="ARBA00033753"/>
    </source>
</evidence>
<dbReference type="NCBIfam" id="TIGR00104">
    <property type="entry name" value="tRNA_TsaA"/>
    <property type="match status" value="1"/>
</dbReference>
<dbReference type="Pfam" id="PF01980">
    <property type="entry name" value="TrmO_N"/>
    <property type="match status" value="1"/>
</dbReference>
<gene>
    <name evidence="6" type="ORF">Dthio_PD0569</name>
</gene>
<dbReference type="SUPFAM" id="SSF118196">
    <property type="entry name" value="YaeB-like"/>
    <property type="match status" value="1"/>
</dbReference>
<keyword evidence="7" id="KW-1185">Reference proteome</keyword>
<reference evidence="6" key="1">
    <citation type="submission" date="2010-05" db="EMBL/GenBank/DDBJ databases">
        <title>The draft genome of Desulfonatronospira thiodismutans ASO3-1.</title>
        <authorList>
            <consortium name="US DOE Joint Genome Institute (JGI-PGF)"/>
            <person name="Lucas S."/>
            <person name="Copeland A."/>
            <person name="Lapidus A."/>
            <person name="Cheng J.-F."/>
            <person name="Bruce D."/>
            <person name="Goodwin L."/>
            <person name="Pitluck S."/>
            <person name="Chertkov O."/>
            <person name="Brettin T."/>
            <person name="Detter J.C."/>
            <person name="Han C."/>
            <person name="Land M.L."/>
            <person name="Hauser L."/>
            <person name="Kyrpides N."/>
            <person name="Mikhailova N."/>
            <person name="Muyzer G."/>
            <person name="Woyke T."/>
        </authorList>
    </citation>
    <scope>NUCLEOTIDE SEQUENCE [LARGE SCALE GENOMIC DNA]</scope>
    <source>
        <strain evidence="6">ASO3-1</strain>
    </source>
</reference>
<keyword evidence="2" id="KW-0479">Metal-binding</keyword>
<dbReference type="AlphaFoldDB" id="D6SRC7"/>
<protein>
    <submittedName>
        <fullName evidence="6">Class II aldolase/adducin family protein</fullName>
    </submittedName>
</protein>
<dbReference type="InterPro" id="IPR023370">
    <property type="entry name" value="TrmO-like_N"/>
</dbReference>
<accession>D6SRC7</accession>
<dbReference type="eggNOG" id="COG0235">
    <property type="taxonomic scope" value="Bacteria"/>
</dbReference>
<keyword evidence="3" id="KW-0456">Lyase</keyword>
<dbReference type="Gene3D" id="2.40.30.70">
    <property type="entry name" value="YaeB-like"/>
    <property type="match status" value="1"/>
</dbReference>
<evidence type="ECO:0000259" key="5">
    <source>
        <dbReference type="PROSITE" id="PS51668"/>
    </source>
</evidence>
<dbReference type="GO" id="GO:0005829">
    <property type="term" value="C:cytosol"/>
    <property type="evidence" value="ECO:0007669"/>
    <property type="project" value="TreeGrafter"/>
</dbReference>
<dbReference type="EMBL" id="ACJN02000003">
    <property type="protein sequence ID" value="EFI33243.1"/>
    <property type="molecule type" value="Genomic_DNA"/>
</dbReference>